<dbReference type="InterPro" id="IPR044725">
    <property type="entry name" value="CBSX3_CBS_dom"/>
</dbReference>
<evidence type="ECO:0000313" key="7">
    <source>
        <dbReference type="EMBL" id="CAB4895084.1"/>
    </source>
</evidence>
<name>A0A6J7FN17_9ZZZZ</name>
<feature type="domain" description="CBS" evidence="2">
    <location>
        <begin position="74"/>
        <end position="130"/>
    </location>
</feature>
<reference evidence="7" key="1">
    <citation type="submission" date="2020-05" db="EMBL/GenBank/DDBJ databases">
        <authorList>
            <person name="Chiriac C."/>
            <person name="Salcher M."/>
            <person name="Ghai R."/>
            <person name="Kavagutti S V."/>
        </authorList>
    </citation>
    <scope>NUCLEOTIDE SEQUENCE</scope>
</reference>
<dbReference type="InterPro" id="IPR000644">
    <property type="entry name" value="CBS_dom"/>
</dbReference>
<dbReference type="EMBL" id="CAFBPT010000005">
    <property type="protein sequence ID" value="CAB5029738.1"/>
    <property type="molecule type" value="Genomic_DNA"/>
</dbReference>
<dbReference type="SMART" id="SM00116">
    <property type="entry name" value="CBS"/>
    <property type="match status" value="2"/>
</dbReference>
<feature type="domain" description="CBS" evidence="2">
    <location>
        <begin position="6"/>
        <end position="65"/>
    </location>
</feature>
<gene>
    <name evidence="3" type="ORF">UFOPK2343_00166</name>
    <name evidence="4" type="ORF">UFOPK2652_01161</name>
    <name evidence="5" type="ORF">UFOPK3128_00657</name>
    <name evidence="6" type="ORF">UFOPK3227_00753</name>
    <name evidence="7" type="ORF">UFOPK3511_00701</name>
    <name evidence="8" type="ORF">UFOPK3880_00607</name>
    <name evidence="9" type="ORF">UFOPK4146_00845</name>
</gene>
<dbReference type="SUPFAM" id="SSF54631">
    <property type="entry name" value="CBS-domain pair"/>
    <property type="match status" value="1"/>
</dbReference>
<protein>
    <submittedName>
        <fullName evidence="7">Unannotated protein</fullName>
    </submittedName>
</protein>
<dbReference type="EMBL" id="CAFAAZ010000004">
    <property type="protein sequence ID" value="CAB4819003.1"/>
    <property type="molecule type" value="Genomic_DNA"/>
</dbReference>
<dbReference type="AlphaFoldDB" id="A0A6J7FN17"/>
<evidence type="ECO:0000313" key="8">
    <source>
        <dbReference type="EMBL" id="CAB4963864.1"/>
    </source>
</evidence>
<dbReference type="EMBL" id="CAFAHD010000086">
    <property type="protein sequence ID" value="CAB4837728.1"/>
    <property type="molecule type" value="Genomic_DNA"/>
</dbReference>
<dbReference type="InterPro" id="IPR051257">
    <property type="entry name" value="Diverse_CBS-Domain"/>
</dbReference>
<evidence type="ECO:0000313" key="6">
    <source>
        <dbReference type="EMBL" id="CAB4837728.1"/>
    </source>
</evidence>
<evidence type="ECO:0000313" key="3">
    <source>
        <dbReference type="EMBL" id="CAB4667660.1"/>
    </source>
</evidence>
<organism evidence="7">
    <name type="scientific">freshwater metagenome</name>
    <dbReference type="NCBI Taxonomy" id="449393"/>
    <lineage>
        <taxon>unclassified sequences</taxon>
        <taxon>metagenomes</taxon>
        <taxon>ecological metagenomes</taxon>
    </lineage>
</organism>
<dbReference type="EMBL" id="CAEZXD010000002">
    <property type="protein sequence ID" value="CAB4667660.1"/>
    <property type="molecule type" value="Genomic_DNA"/>
</dbReference>
<evidence type="ECO:0000313" key="9">
    <source>
        <dbReference type="EMBL" id="CAB5029738.1"/>
    </source>
</evidence>
<dbReference type="CDD" id="cd04623">
    <property type="entry name" value="CBS_pair_bac_euk"/>
    <property type="match status" value="1"/>
</dbReference>
<dbReference type="PANTHER" id="PTHR43080:SF2">
    <property type="entry name" value="CBS DOMAIN-CONTAINING PROTEIN"/>
    <property type="match status" value="1"/>
</dbReference>
<dbReference type="EMBL" id="CAFBMA010000004">
    <property type="protein sequence ID" value="CAB4895084.1"/>
    <property type="molecule type" value="Genomic_DNA"/>
</dbReference>
<evidence type="ECO:0000313" key="5">
    <source>
        <dbReference type="EMBL" id="CAB4819003.1"/>
    </source>
</evidence>
<sequence>MQISSLLPGKQVQTIKPDATIKELSQALASFKIGALVVSSDGKRINGIVSERDIVQALPIHMHEIEKIHVRDIMTVNVTTCKKNATVAQLMALMTEKRIRHIPVVDETGELISIVSIGDVVKSYVSEMDLERIALLDYVKSAG</sequence>
<accession>A0A6J7FN17</accession>
<evidence type="ECO:0000313" key="4">
    <source>
        <dbReference type="EMBL" id="CAB4716953.1"/>
    </source>
</evidence>
<dbReference type="InterPro" id="IPR046342">
    <property type="entry name" value="CBS_dom_sf"/>
</dbReference>
<dbReference type="Gene3D" id="3.10.580.10">
    <property type="entry name" value="CBS-domain"/>
    <property type="match status" value="1"/>
</dbReference>
<evidence type="ECO:0000259" key="2">
    <source>
        <dbReference type="PROSITE" id="PS51371"/>
    </source>
</evidence>
<dbReference type="EMBL" id="CAEZYD010000020">
    <property type="protein sequence ID" value="CAB4716953.1"/>
    <property type="molecule type" value="Genomic_DNA"/>
</dbReference>
<dbReference type="EMBL" id="CAFBNU010000004">
    <property type="protein sequence ID" value="CAB4963864.1"/>
    <property type="molecule type" value="Genomic_DNA"/>
</dbReference>
<dbReference type="PROSITE" id="PS51371">
    <property type="entry name" value="CBS"/>
    <property type="match status" value="2"/>
</dbReference>
<evidence type="ECO:0000256" key="1">
    <source>
        <dbReference type="ARBA" id="ARBA00023122"/>
    </source>
</evidence>
<dbReference type="PANTHER" id="PTHR43080">
    <property type="entry name" value="CBS DOMAIN-CONTAINING PROTEIN CBSX3, MITOCHONDRIAL"/>
    <property type="match status" value="1"/>
</dbReference>
<proteinExistence type="predicted"/>
<dbReference type="Pfam" id="PF00571">
    <property type="entry name" value="CBS"/>
    <property type="match status" value="2"/>
</dbReference>
<keyword evidence="1" id="KW-0129">CBS domain</keyword>